<name>A0A0J6FMS8_9BACT</name>
<gene>
    <name evidence="1" type="ORF">ACM15_00190</name>
</gene>
<dbReference type="Proteomes" id="UP000036166">
    <property type="component" value="Unassembled WGS sequence"/>
</dbReference>
<dbReference type="InterPro" id="IPR021457">
    <property type="entry name" value="DUF3108"/>
</dbReference>
<proteinExistence type="predicted"/>
<dbReference type="RefSeq" id="WP_044215008.1">
    <property type="nucleotide sequence ID" value="NZ_CABKUI010000001.1"/>
</dbReference>
<accession>A0A0J6FMS8</accession>
<reference evidence="1 2" key="1">
    <citation type="submission" date="2015-06" db="EMBL/GenBank/DDBJ databases">
        <title>Draft Genome Sequence of Parabacteroides goldsteinii with Putative Novel Metallo-Beta-Lactamases Isolated from a Blood Culture from a Human Patient.</title>
        <authorList>
            <person name="Krogh T.J."/>
            <person name="Agergaard C.N."/>
            <person name="Moller-Jensen J."/>
            <person name="Justesen U.S."/>
        </authorList>
    </citation>
    <scope>NUCLEOTIDE SEQUENCE [LARGE SCALE GENOMIC DNA]</scope>
    <source>
        <strain evidence="1 2">910340</strain>
    </source>
</reference>
<protein>
    <recommendedName>
        <fullName evidence="3">DUF3108 domain-containing protein</fullName>
    </recommendedName>
</protein>
<comment type="caution">
    <text evidence="1">The sequence shown here is derived from an EMBL/GenBank/DDBJ whole genome shotgun (WGS) entry which is preliminary data.</text>
</comment>
<sequence length="296" mass="34453">MKDNRSLLRAIAVWAAAWACRSKGTGLCLPVLLLLLSGVAGAQTIPVKERFNAGEEVQYELYFKWGILMPRAGQATLSIKDTRYEDNPAYHYNLLFRTSGMFEKIFSMRDTIDCYFTPEMLLLRSEKRVNENDYYLIDDLKFSYSTGKTSAHSHRYTPSRTKIDTMIVSEQYMFDMLGATMYLRSLDWDNMKQGDEFPFHVVIGRDRINISFRYTGQQIVERNETLKYRTRHFYIDIFDDAFTQSKAAAEIWIGDDENHIPVKIRAKLKIGAAEVYYKSSKGLRYPLTSRVEIPRR</sequence>
<evidence type="ECO:0000313" key="1">
    <source>
        <dbReference type="EMBL" id="KMM35667.1"/>
    </source>
</evidence>
<organism evidence="1 2">
    <name type="scientific">Parabacteroides goldsteinii</name>
    <dbReference type="NCBI Taxonomy" id="328812"/>
    <lineage>
        <taxon>Bacteria</taxon>
        <taxon>Pseudomonadati</taxon>
        <taxon>Bacteroidota</taxon>
        <taxon>Bacteroidia</taxon>
        <taxon>Bacteroidales</taxon>
        <taxon>Tannerellaceae</taxon>
        <taxon>Parabacteroides</taxon>
    </lineage>
</organism>
<dbReference type="PATRIC" id="fig|328812.4.peg.62"/>
<evidence type="ECO:0008006" key="3">
    <source>
        <dbReference type="Google" id="ProtNLM"/>
    </source>
</evidence>
<dbReference type="EMBL" id="LFJV01000001">
    <property type="protein sequence ID" value="KMM35667.1"/>
    <property type="molecule type" value="Genomic_DNA"/>
</dbReference>
<dbReference type="Pfam" id="PF11306">
    <property type="entry name" value="DUF3108"/>
    <property type="match status" value="1"/>
</dbReference>
<dbReference type="AlphaFoldDB" id="A0A0J6FMS8"/>
<evidence type="ECO:0000313" key="2">
    <source>
        <dbReference type="Proteomes" id="UP000036166"/>
    </source>
</evidence>